<feature type="region of interest" description="Disordered" evidence="4">
    <location>
        <begin position="826"/>
        <end position="950"/>
    </location>
</feature>
<keyword evidence="3" id="KW-0539">Nucleus</keyword>
<dbReference type="SMART" id="SM00558">
    <property type="entry name" value="JmjC"/>
    <property type="match status" value="1"/>
</dbReference>
<dbReference type="InterPro" id="IPR045109">
    <property type="entry name" value="LSDs-like"/>
</dbReference>
<dbReference type="AlphaFoldDB" id="A0A3N4JEE0"/>
<dbReference type="Proteomes" id="UP000276215">
    <property type="component" value="Unassembled WGS sequence"/>
</dbReference>
<comment type="subcellular location">
    <subcellularLocation>
        <location evidence="1">Nucleus</location>
    </subcellularLocation>
</comment>
<dbReference type="Gene3D" id="2.60.120.650">
    <property type="entry name" value="Cupin"/>
    <property type="match status" value="1"/>
</dbReference>
<proteinExistence type="predicted"/>
<dbReference type="GO" id="GO:0032454">
    <property type="term" value="F:histone H3K9 demethylase activity"/>
    <property type="evidence" value="ECO:0007669"/>
    <property type="project" value="InterPro"/>
</dbReference>
<dbReference type="PANTHER" id="PTHR12549">
    <property type="entry name" value="JMJC DOMAIN-CONTAINING HISTONE DEMETHYLATION PROTEIN"/>
    <property type="match status" value="1"/>
</dbReference>
<feature type="compositionally biased region" description="Acidic residues" evidence="4">
    <location>
        <begin position="912"/>
        <end position="924"/>
    </location>
</feature>
<dbReference type="GO" id="GO:0003712">
    <property type="term" value="F:transcription coregulator activity"/>
    <property type="evidence" value="ECO:0007669"/>
    <property type="project" value="TreeGrafter"/>
</dbReference>
<keyword evidence="7" id="KW-1185">Reference proteome</keyword>
<evidence type="ECO:0000256" key="2">
    <source>
        <dbReference type="ARBA" id="ARBA00022723"/>
    </source>
</evidence>
<dbReference type="GO" id="GO:0000118">
    <property type="term" value="C:histone deacetylase complex"/>
    <property type="evidence" value="ECO:0007669"/>
    <property type="project" value="TreeGrafter"/>
</dbReference>
<feature type="compositionally biased region" description="Basic residues" evidence="4">
    <location>
        <begin position="850"/>
        <end position="866"/>
    </location>
</feature>
<dbReference type="GO" id="GO:0046872">
    <property type="term" value="F:metal ion binding"/>
    <property type="evidence" value="ECO:0007669"/>
    <property type="project" value="UniProtKB-KW"/>
</dbReference>
<dbReference type="OrthoDB" id="1667110at2759"/>
<feature type="compositionally biased region" description="Basic residues" evidence="4">
    <location>
        <begin position="930"/>
        <end position="950"/>
    </location>
</feature>
<dbReference type="GO" id="GO:0006357">
    <property type="term" value="P:regulation of transcription by RNA polymerase II"/>
    <property type="evidence" value="ECO:0007669"/>
    <property type="project" value="TreeGrafter"/>
</dbReference>
<evidence type="ECO:0000256" key="3">
    <source>
        <dbReference type="ARBA" id="ARBA00023242"/>
    </source>
</evidence>
<dbReference type="PANTHER" id="PTHR12549:SF38">
    <property type="entry name" value="JMJC DOMAIN-CONTAINING HISTONE DEMETHYLASE 2, ISOFORM A"/>
    <property type="match status" value="1"/>
</dbReference>
<feature type="compositionally biased region" description="Basic and acidic residues" evidence="4">
    <location>
        <begin position="1082"/>
        <end position="1092"/>
    </location>
</feature>
<evidence type="ECO:0000256" key="1">
    <source>
        <dbReference type="ARBA" id="ARBA00004123"/>
    </source>
</evidence>
<dbReference type="InterPro" id="IPR003347">
    <property type="entry name" value="JmjC_dom"/>
</dbReference>
<evidence type="ECO:0000256" key="4">
    <source>
        <dbReference type="SAM" id="MobiDB-lite"/>
    </source>
</evidence>
<evidence type="ECO:0000313" key="7">
    <source>
        <dbReference type="Proteomes" id="UP000276215"/>
    </source>
</evidence>
<sequence length="1101" mass="121335">MVGRKKGKAAAAPTRSSRRNEESSSRDQSALRTNIKKTGAKVNDENEEIATDGEFVDTRPSDPSSKKVIRKTPSSDQVTANRRRQSRSASLPAVNDSYKVDNDNDDNGSKQMNDRDDCVVPDTSTPSVINTTTGRKRKVSLVNLESGDAEIEETPKEPATKRTRSSMAKDNVKPPASTRTKRKGRAFPAKGDPPCGYVAIELTPEHEYVQKTPCQRNKELPEHCEACITKSLKTGGCRFNGIRRFKYDYAGRVEVDSTDHEFCVAGDQMSLKMLAQAAGQQEKMDKSPEAKSILPLIVPGLLTKLSTELYHEEFHGGILTKSNLEGGRRPMARLKKITLRTICDICSTTTMFGAYLSGCCGRELCLDCWTEWKPVVKDGEPTMPDKCTNTRLHDRESFYFVTRAYPGELHFLISSIRAYQDKANLTSVDNSLIPDIPIDTPVHPGDKGPIYLGTPTAYEGTVSQPQFKKVWSQGGIPLVIKGLKKKFTLPWDPKFFIDEYGKQACAITDCGSGDVGGSTVGRFFETFAQTESENGRRFKSLKLKDWPPESDFKDVFPKLFEDFEGALPFPEYTRREASLNLVSRLPSDWTRPDLGPKMYNAYPAPDFLPTKNGKPNPVKGTTNLHFDMTDAVNILVHQCGGPTPAANKEWEEVHGYPKCGAIWDIFPPDSAPAIRRYLKKQDDSVDDPLNRPYFYLTEKDLIELGKPEYNVRSYRIYQSAGDAVFVPAGCPHQVRNKESCIKVAVDFFSAENAAICTTLLEDFRHLAKATLGKVAKRLVGKRDDVLQPYNCLLFNWIKISGKSFERAVKAGKIDLETGKLVDEVGDSGEVSDLDEPKQEKCFSQIAPHSSKQRRVSVSLNRRKSNRRNSPAEFDDGDHEAVPKTFPKRAKKAHVEATPSSGKKSNKRNSPSDSDESYYDNESEDYVPSKPKAKKARKASVRAPAKGKKTKVLAVPGVAVTEVQTSLELEAAPTIEADFPSKVEAVSATEAHSPSKVEAVSATEAHSPSKVETVSATEAHSPPDVETASTMEGHSSLEVKAFTTQNGHSASEVEAPTTTKEAQTTSKIETASTTEAHSPSVTKTEDKPSEDNHSAVPLAPAT</sequence>
<dbReference type="GO" id="GO:0031490">
    <property type="term" value="F:chromatin DNA binding"/>
    <property type="evidence" value="ECO:0007669"/>
    <property type="project" value="TreeGrafter"/>
</dbReference>
<dbReference type="PROSITE" id="PS51184">
    <property type="entry name" value="JMJC"/>
    <property type="match status" value="1"/>
</dbReference>
<feature type="compositionally biased region" description="Polar residues" evidence="4">
    <location>
        <begin position="897"/>
        <end position="910"/>
    </location>
</feature>
<dbReference type="SUPFAM" id="SSF51197">
    <property type="entry name" value="Clavaminate synthase-like"/>
    <property type="match status" value="1"/>
</dbReference>
<feature type="region of interest" description="Disordered" evidence="4">
    <location>
        <begin position="146"/>
        <end position="190"/>
    </location>
</feature>
<keyword evidence="2" id="KW-0479">Metal-binding</keyword>
<dbReference type="Pfam" id="PF02373">
    <property type="entry name" value="JmjC"/>
    <property type="match status" value="1"/>
</dbReference>
<reference evidence="6 7" key="1">
    <citation type="journal article" date="2018" name="Nat. Ecol. Evol.">
        <title>Pezizomycetes genomes reveal the molecular basis of ectomycorrhizal truffle lifestyle.</title>
        <authorList>
            <person name="Murat C."/>
            <person name="Payen T."/>
            <person name="Noel B."/>
            <person name="Kuo A."/>
            <person name="Morin E."/>
            <person name="Chen J."/>
            <person name="Kohler A."/>
            <person name="Krizsan K."/>
            <person name="Balestrini R."/>
            <person name="Da Silva C."/>
            <person name="Montanini B."/>
            <person name="Hainaut M."/>
            <person name="Levati E."/>
            <person name="Barry K.W."/>
            <person name="Belfiori B."/>
            <person name="Cichocki N."/>
            <person name="Clum A."/>
            <person name="Dockter R.B."/>
            <person name="Fauchery L."/>
            <person name="Guy J."/>
            <person name="Iotti M."/>
            <person name="Le Tacon F."/>
            <person name="Lindquist E.A."/>
            <person name="Lipzen A."/>
            <person name="Malagnac F."/>
            <person name="Mello A."/>
            <person name="Molinier V."/>
            <person name="Miyauchi S."/>
            <person name="Poulain J."/>
            <person name="Riccioni C."/>
            <person name="Rubini A."/>
            <person name="Sitrit Y."/>
            <person name="Splivallo R."/>
            <person name="Traeger S."/>
            <person name="Wang M."/>
            <person name="Zifcakova L."/>
            <person name="Wipf D."/>
            <person name="Zambonelli A."/>
            <person name="Paolocci F."/>
            <person name="Nowrousian M."/>
            <person name="Ottonello S."/>
            <person name="Baldrian P."/>
            <person name="Spatafora J.W."/>
            <person name="Henrissat B."/>
            <person name="Nagy L.G."/>
            <person name="Aury J.M."/>
            <person name="Wincker P."/>
            <person name="Grigoriev I.V."/>
            <person name="Bonfante P."/>
            <person name="Martin F.M."/>
        </authorList>
    </citation>
    <scope>NUCLEOTIDE SEQUENCE [LARGE SCALE GENOMIC DNA]</scope>
    <source>
        <strain evidence="6 7">120613-1</strain>
    </source>
</reference>
<evidence type="ECO:0000259" key="5">
    <source>
        <dbReference type="PROSITE" id="PS51184"/>
    </source>
</evidence>
<feature type="region of interest" description="Disordered" evidence="4">
    <location>
        <begin position="985"/>
        <end position="1101"/>
    </location>
</feature>
<feature type="region of interest" description="Disordered" evidence="4">
    <location>
        <begin position="1"/>
        <end position="134"/>
    </location>
</feature>
<dbReference type="STRING" id="1336337.A0A3N4JEE0"/>
<feature type="compositionally biased region" description="Polar residues" evidence="4">
    <location>
        <begin position="122"/>
        <end position="133"/>
    </location>
</feature>
<protein>
    <recommendedName>
        <fullName evidence="5">JmjC domain-containing protein</fullName>
    </recommendedName>
</protein>
<organism evidence="6 7">
    <name type="scientific">Choiromyces venosus 120613-1</name>
    <dbReference type="NCBI Taxonomy" id="1336337"/>
    <lineage>
        <taxon>Eukaryota</taxon>
        <taxon>Fungi</taxon>
        <taxon>Dikarya</taxon>
        <taxon>Ascomycota</taxon>
        <taxon>Pezizomycotina</taxon>
        <taxon>Pezizomycetes</taxon>
        <taxon>Pezizales</taxon>
        <taxon>Tuberaceae</taxon>
        <taxon>Choiromyces</taxon>
    </lineage>
</organism>
<name>A0A3N4JEE0_9PEZI</name>
<feature type="compositionally biased region" description="Polar residues" evidence="4">
    <location>
        <begin position="1055"/>
        <end position="1081"/>
    </location>
</feature>
<evidence type="ECO:0000313" key="6">
    <source>
        <dbReference type="EMBL" id="RPA95348.1"/>
    </source>
</evidence>
<feature type="compositionally biased region" description="Acidic residues" evidence="4">
    <location>
        <begin position="45"/>
        <end position="55"/>
    </location>
</feature>
<feature type="domain" description="JmjC" evidence="5">
    <location>
        <begin position="574"/>
        <end position="764"/>
    </location>
</feature>
<dbReference type="GO" id="GO:0000785">
    <property type="term" value="C:chromatin"/>
    <property type="evidence" value="ECO:0007669"/>
    <property type="project" value="TreeGrafter"/>
</dbReference>
<feature type="compositionally biased region" description="Polar residues" evidence="4">
    <location>
        <begin position="1003"/>
        <end position="1017"/>
    </location>
</feature>
<dbReference type="EMBL" id="ML120427">
    <property type="protein sequence ID" value="RPA95348.1"/>
    <property type="molecule type" value="Genomic_DNA"/>
</dbReference>
<accession>A0A3N4JEE0</accession>
<gene>
    <name evidence="6" type="ORF">L873DRAFT_1846053</name>
</gene>